<dbReference type="EMBL" id="JAFFZS010000001">
    <property type="protein sequence ID" value="MBN0042889.1"/>
    <property type="molecule type" value="Genomic_DNA"/>
</dbReference>
<comment type="similarity">
    <text evidence="1">Belongs to the CapA family.</text>
</comment>
<evidence type="ECO:0000256" key="1">
    <source>
        <dbReference type="ARBA" id="ARBA00005662"/>
    </source>
</evidence>
<keyword evidence="2" id="KW-0732">Signal</keyword>
<dbReference type="SMART" id="SM00854">
    <property type="entry name" value="PGA_cap"/>
    <property type="match status" value="1"/>
</dbReference>
<dbReference type="PROSITE" id="PS51257">
    <property type="entry name" value="PROKAR_LIPOPROTEIN"/>
    <property type="match status" value="1"/>
</dbReference>
<keyword evidence="5" id="KW-1185">Reference proteome</keyword>
<feature type="chain" id="PRO_5045719435" evidence="2">
    <location>
        <begin position="25"/>
        <end position="384"/>
    </location>
</feature>
<evidence type="ECO:0000259" key="3">
    <source>
        <dbReference type="SMART" id="SM00854"/>
    </source>
</evidence>
<dbReference type="InterPro" id="IPR019079">
    <property type="entry name" value="Capsule_synth_CapA"/>
</dbReference>
<protein>
    <submittedName>
        <fullName evidence="4">CapA family protein</fullName>
    </submittedName>
</protein>
<feature type="domain" description="Capsule synthesis protein CapA" evidence="3">
    <location>
        <begin position="46"/>
        <end position="295"/>
    </location>
</feature>
<accession>A0ABS2VIH4</accession>
<evidence type="ECO:0000313" key="4">
    <source>
        <dbReference type="EMBL" id="MBN0042889.1"/>
    </source>
</evidence>
<name>A0ABS2VIH4_STRAS</name>
<gene>
    <name evidence="4" type="ORF">JS756_01910</name>
</gene>
<dbReference type="RefSeq" id="WP_205381101.1">
    <property type="nucleotide sequence ID" value="NZ_JAFFZS010000001.1"/>
</dbReference>
<sequence length="384" mass="40517">MIARRHQVALALTAVLAAAAACQAHDHAASGEPGRPAPSGAGRGFTLVASGDVLPHTSIIERARFDAGGTGYDFRPMLAGIEPVVSHADLALCHMETVYGANGDYTGYPVFKSPPEIAAGLAATGYDGCSTASNHTLDDGADGIRRTLDALDGAGVRHAGSARTQAEGDSVTIMRAGPAVVAHLAYTYGTNGYPLPPGQPWAVNLIDEGRIVADARAARRAGADVVVVSVHWGTEWQDAPDQQQLDLARRLTASRTGDRPDIDLILGTHAHVPQAYEKVNGTWVVYGMGDQIAGAMFNHQGAQDPRGNQSTVARFTFAPPRRPGGRWEVAKAEFVPQLFDIDAGRVMNLNRALARGAEVRGVRDRIRDVVLSRGAAKDGLVMGK</sequence>
<dbReference type="CDD" id="cd07381">
    <property type="entry name" value="MPP_CapA"/>
    <property type="match status" value="1"/>
</dbReference>
<dbReference type="SUPFAM" id="SSF56300">
    <property type="entry name" value="Metallo-dependent phosphatases"/>
    <property type="match status" value="1"/>
</dbReference>
<reference evidence="4 5" key="1">
    <citation type="submission" date="2021-02" db="EMBL/GenBank/DDBJ databases">
        <title>Whole genome sequencing of Streptomyces actuosus VRA1.</title>
        <authorList>
            <person name="Sen G."/>
            <person name="Sen A."/>
        </authorList>
    </citation>
    <scope>NUCLEOTIDE SEQUENCE [LARGE SCALE GENOMIC DNA]</scope>
    <source>
        <strain evidence="4 5">VRA1</strain>
    </source>
</reference>
<dbReference type="Proteomes" id="UP000788262">
    <property type="component" value="Unassembled WGS sequence"/>
</dbReference>
<dbReference type="InterPro" id="IPR052169">
    <property type="entry name" value="CW_Biosynth-Accessory"/>
</dbReference>
<evidence type="ECO:0000313" key="5">
    <source>
        <dbReference type="Proteomes" id="UP000788262"/>
    </source>
</evidence>
<proteinExistence type="inferred from homology"/>
<dbReference type="Pfam" id="PF09587">
    <property type="entry name" value="PGA_cap"/>
    <property type="match status" value="1"/>
</dbReference>
<dbReference type="PANTHER" id="PTHR33393">
    <property type="entry name" value="POLYGLUTAMINE SYNTHESIS ACCESSORY PROTEIN RV0574C-RELATED"/>
    <property type="match status" value="1"/>
</dbReference>
<dbReference type="InterPro" id="IPR029052">
    <property type="entry name" value="Metallo-depent_PP-like"/>
</dbReference>
<organism evidence="4 5">
    <name type="scientific">Streptomyces actuosus</name>
    <dbReference type="NCBI Taxonomy" id="1885"/>
    <lineage>
        <taxon>Bacteria</taxon>
        <taxon>Bacillati</taxon>
        <taxon>Actinomycetota</taxon>
        <taxon>Actinomycetes</taxon>
        <taxon>Kitasatosporales</taxon>
        <taxon>Streptomycetaceae</taxon>
        <taxon>Streptomyces</taxon>
    </lineage>
</organism>
<dbReference type="Gene3D" id="3.60.21.10">
    <property type="match status" value="1"/>
</dbReference>
<comment type="caution">
    <text evidence="4">The sequence shown here is derived from an EMBL/GenBank/DDBJ whole genome shotgun (WGS) entry which is preliminary data.</text>
</comment>
<dbReference type="PANTHER" id="PTHR33393:SF13">
    <property type="entry name" value="PGA BIOSYNTHESIS PROTEIN CAPA"/>
    <property type="match status" value="1"/>
</dbReference>
<feature type="signal peptide" evidence="2">
    <location>
        <begin position="1"/>
        <end position="24"/>
    </location>
</feature>
<evidence type="ECO:0000256" key="2">
    <source>
        <dbReference type="SAM" id="SignalP"/>
    </source>
</evidence>